<evidence type="ECO:0000256" key="1">
    <source>
        <dbReference type="ARBA" id="ARBA00023015"/>
    </source>
</evidence>
<dbReference type="SMART" id="SM00421">
    <property type="entry name" value="HTH_LUXR"/>
    <property type="match status" value="1"/>
</dbReference>
<dbReference type="Gene3D" id="1.10.10.10">
    <property type="entry name" value="Winged helix-like DNA-binding domain superfamily/Winged helix DNA-binding domain"/>
    <property type="match status" value="1"/>
</dbReference>
<accession>A0ABW2TXI2</accession>
<keyword evidence="3" id="KW-0804">Transcription</keyword>
<dbReference type="PRINTS" id="PR00038">
    <property type="entry name" value="HTHLUXR"/>
</dbReference>
<gene>
    <name evidence="5" type="ORF">ACFQV2_32575</name>
</gene>
<sequence>MLAGMTYRQIGDKLFISAKTVEHHMARMRARLGAASRADLLARLRDLVGKG</sequence>
<dbReference type="EMBL" id="JBHTEY010000004">
    <property type="protein sequence ID" value="MFC7617455.1"/>
    <property type="molecule type" value="Genomic_DNA"/>
</dbReference>
<feature type="domain" description="HTH luxR-type" evidence="4">
    <location>
        <begin position="1"/>
        <end position="48"/>
    </location>
</feature>
<dbReference type="PANTHER" id="PTHR44688">
    <property type="entry name" value="DNA-BINDING TRANSCRIPTIONAL ACTIVATOR DEVR_DOSR"/>
    <property type="match status" value="1"/>
</dbReference>
<keyword evidence="1" id="KW-0805">Transcription regulation</keyword>
<evidence type="ECO:0000313" key="5">
    <source>
        <dbReference type="EMBL" id="MFC7617455.1"/>
    </source>
</evidence>
<proteinExistence type="predicted"/>
<comment type="caution">
    <text evidence="5">The sequence shown here is derived from an EMBL/GenBank/DDBJ whole genome shotgun (WGS) entry which is preliminary data.</text>
</comment>
<dbReference type="PANTHER" id="PTHR44688:SF16">
    <property type="entry name" value="DNA-BINDING TRANSCRIPTIONAL ACTIVATOR DEVR_DOSR"/>
    <property type="match status" value="1"/>
</dbReference>
<protein>
    <submittedName>
        <fullName evidence="5">Helix-turn-helix transcriptional regulator</fullName>
    </submittedName>
</protein>
<dbReference type="Pfam" id="PF00196">
    <property type="entry name" value="GerE"/>
    <property type="match status" value="1"/>
</dbReference>
<dbReference type="PROSITE" id="PS50043">
    <property type="entry name" value="HTH_LUXR_2"/>
    <property type="match status" value="1"/>
</dbReference>
<dbReference type="InterPro" id="IPR000792">
    <property type="entry name" value="Tscrpt_reg_LuxR_C"/>
</dbReference>
<dbReference type="InterPro" id="IPR036388">
    <property type="entry name" value="WH-like_DNA-bd_sf"/>
</dbReference>
<dbReference type="PROSITE" id="PS00622">
    <property type="entry name" value="HTH_LUXR_1"/>
    <property type="match status" value="1"/>
</dbReference>
<keyword evidence="6" id="KW-1185">Reference proteome</keyword>
<evidence type="ECO:0000313" key="6">
    <source>
        <dbReference type="Proteomes" id="UP001596512"/>
    </source>
</evidence>
<evidence type="ECO:0000256" key="2">
    <source>
        <dbReference type="ARBA" id="ARBA00023125"/>
    </source>
</evidence>
<evidence type="ECO:0000256" key="3">
    <source>
        <dbReference type="ARBA" id="ARBA00023163"/>
    </source>
</evidence>
<reference evidence="6" key="1">
    <citation type="journal article" date="2019" name="Int. J. Syst. Evol. Microbiol.">
        <title>The Global Catalogue of Microorganisms (GCM) 10K type strain sequencing project: providing services to taxonomists for standard genome sequencing and annotation.</title>
        <authorList>
            <consortium name="The Broad Institute Genomics Platform"/>
            <consortium name="The Broad Institute Genome Sequencing Center for Infectious Disease"/>
            <person name="Wu L."/>
            <person name="Ma J."/>
        </authorList>
    </citation>
    <scope>NUCLEOTIDE SEQUENCE [LARGE SCALE GENOMIC DNA]</scope>
    <source>
        <strain evidence="6">JCM 17695</strain>
    </source>
</reference>
<evidence type="ECO:0000259" key="4">
    <source>
        <dbReference type="PROSITE" id="PS50043"/>
    </source>
</evidence>
<dbReference type="SUPFAM" id="SSF46894">
    <property type="entry name" value="C-terminal effector domain of the bipartite response regulators"/>
    <property type="match status" value="1"/>
</dbReference>
<dbReference type="InterPro" id="IPR016032">
    <property type="entry name" value="Sig_transdc_resp-reg_C-effctor"/>
</dbReference>
<dbReference type="Proteomes" id="UP001596512">
    <property type="component" value="Unassembled WGS sequence"/>
</dbReference>
<name>A0ABW2TXI2_9PSEU</name>
<organism evidence="5 6">
    <name type="scientific">Actinokineospora soli</name>
    <dbReference type="NCBI Taxonomy" id="1048753"/>
    <lineage>
        <taxon>Bacteria</taxon>
        <taxon>Bacillati</taxon>
        <taxon>Actinomycetota</taxon>
        <taxon>Actinomycetes</taxon>
        <taxon>Pseudonocardiales</taxon>
        <taxon>Pseudonocardiaceae</taxon>
        <taxon>Actinokineospora</taxon>
    </lineage>
</organism>
<dbReference type="CDD" id="cd06170">
    <property type="entry name" value="LuxR_C_like"/>
    <property type="match status" value="1"/>
</dbReference>
<keyword evidence="2" id="KW-0238">DNA-binding</keyword>